<dbReference type="RefSeq" id="WP_188365355.1">
    <property type="nucleotide sequence ID" value="NZ_BAABJF010000001.1"/>
</dbReference>
<dbReference type="CDD" id="cd01949">
    <property type="entry name" value="GGDEF"/>
    <property type="match status" value="1"/>
</dbReference>
<dbReference type="GO" id="GO:0052621">
    <property type="term" value="F:diguanylate cyclase activity"/>
    <property type="evidence" value="ECO:0007669"/>
    <property type="project" value="UniProtKB-EC"/>
</dbReference>
<comment type="catalytic activity">
    <reaction evidence="2">
        <text>2 GTP = 3',3'-c-di-GMP + 2 diphosphate</text>
        <dbReference type="Rhea" id="RHEA:24898"/>
        <dbReference type="ChEBI" id="CHEBI:33019"/>
        <dbReference type="ChEBI" id="CHEBI:37565"/>
        <dbReference type="ChEBI" id="CHEBI:58805"/>
        <dbReference type="EC" id="2.7.7.65"/>
    </reaction>
</comment>
<dbReference type="PROSITE" id="PS50887">
    <property type="entry name" value="GGDEF"/>
    <property type="match status" value="1"/>
</dbReference>
<accession>A0A917CSV5</accession>
<dbReference type="GO" id="GO:1902201">
    <property type="term" value="P:negative regulation of bacterial-type flagellum-dependent cell motility"/>
    <property type="evidence" value="ECO:0007669"/>
    <property type="project" value="TreeGrafter"/>
</dbReference>
<keyword evidence="3" id="KW-0812">Transmembrane</keyword>
<dbReference type="SUPFAM" id="SSF55073">
    <property type="entry name" value="Nucleotide cyclase"/>
    <property type="match status" value="1"/>
</dbReference>
<evidence type="ECO:0000259" key="4">
    <source>
        <dbReference type="PROSITE" id="PS50887"/>
    </source>
</evidence>
<dbReference type="PANTHER" id="PTHR45138">
    <property type="entry name" value="REGULATORY COMPONENTS OF SENSORY TRANSDUCTION SYSTEM"/>
    <property type="match status" value="1"/>
</dbReference>
<reference evidence="5" key="2">
    <citation type="submission" date="2020-09" db="EMBL/GenBank/DDBJ databases">
        <authorList>
            <person name="Sun Q."/>
            <person name="Zhou Y."/>
        </authorList>
    </citation>
    <scope>NUCLEOTIDE SEQUENCE</scope>
    <source>
        <strain evidence="5">CGMCC 1.12181</strain>
    </source>
</reference>
<dbReference type="GO" id="GO:0043709">
    <property type="term" value="P:cell adhesion involved in single-species biofilm formation"/>
    <property type="evidence" value="ECO:0007669"/>
    <property type="project" value="TreeGrafter"/>
</dbReference>
<keyword evidence="3" id="KW-1133">Transmembrane helix</keyword>
<dbReference type="AlphaFoldDB" id="A0A917CSV5"/>
<feature type="domain" description="GGDEF" evidence="4">
    <location>
        <begin position="456"/>
        <end position="589"/>
    </location>
</feature>
<dbReference type="Proteomes" id="UP000605253">
    <property type="component" value="Unassembled WGS sequence"/>
</dbReference>
<dbReference type="InterPro" id="IPR000160">
    <property type="entry name" value="GGDEF_dom"/>
</dbReference>
<reference evidence="5" key="1">
    <citation type="journal article" date="2014" name="Int. J. Syst. Evol. Microbiol.">
        <title>Complete genome sequence of Corynebacterium casei LMG S-19264T (=DSM 44701T), isolated from a smear-ripened cheese.</title>
        <authorList>
            <consortium name="US DOE Joint Genome Institute (JGI-PGF)"/>
            <person name="Walter F."/>
            <person name="Albersmeier A."/>
            <person name="Kalinowski J."/>
            <person name="Ruckert C."/>
        </authorList>
    </citation>
    <scope>NUCLEOTIDE SEQUENCE</scope>
    <source>
        <strain evidence="5">CGMCC 1.12181</strain>
    </source>
</reference>
<protein>
    <recommendedName>
        <fullName evidence="1">diguanylate cyclase</fullName>
        <ecNumber evidence="1">2.7.7.65</ecNumber>
    </recommendedName>
</protein>
<dbReference type="EMBL" id="BMEO01000006">
    <property type="protein sequence ID" value="GGF96654.1"/>
    <property type="molecule type" value="Genomic_DNA"/>
</dbReference>
<evidence type="ECO:0000313" key="5">
    <source>
        <dbReference type="EMBL" id="GGF96654.1"/>
    </source>
</evidence>
<sequence length="605" mass="69043">MNRELLFKQLGTLILLSVSLFLNAQNIPYQDFDQLLIKADQHKAASKQIFDEALQQLQNNRTQLSNEQKEFLDYLMIFNQAYDGRYDQAVEDFENLFNRVDSTFVKVRIQSSLSNLYAFNHNYRAVFTALQYVTTELPKLDDKELKHTIYLATANSYLLTDRFLLAREFSEILLKDNPNPFKRCRAMAYRQLADIKLNNIDTSEDKAVQDIIRFCQSQNQMAVSDLLALNWYEYQFKQLNEAASSESINQLIAAAENTCLDIDTKQFKSIIAGKEALLAQLYLAADDIRSAQDYAQSVVQDNNQLGNSEHIQKAYQVLETIARRENNFSLAYEYLSQRSDIERDLMTDSLDKQVAYASVQHDLMAKEIQLQQLSQTNELLKTQQALAAKESLNQKLIMAWLALMVGLLLFWVVRAIIKRRKLESLVEMDHLTKIYNRKGLEEHVGQLLIRKSGQGVPVHLAIMDLDHFKKVNDECGHLTGDWVLKFVVYHLKTNLPGGMMLGRLGGEEFAVIGHGFGIKTMLEHLELMRKRVKNLDYGESEQPISLSASFGVASSETAGYSMQMLLTQADLALYQAKRAGRDQVVVYQPDGTKIPTVPDGPDSEQ</sequence>
<dbReference type="PANTHER" id="PTHR45138:SF9">
    <property type="entry name" value="DIGUANYLATE CYCLASE DGCM-RELATED"/>
    <property type="match status" value="1"/>
</dbReference>
<name>A0A917CSV5_9GAMM</name>
<dbReference type="Gene3D" id="3.30.70.270">
    <property type="match status" value="1"/>
</dbReference>
<dbReference type="InterPro" id="IPR043128">
    <property type="entry name" value="Rev_trsase/Diguanyl_cyclase"/>
</dbReference>
<gene>
    <name evidence="5" type="ORF">GCM10011365_17560</name>
</gene>
<keyword evidence="3" id="KW-0472">Membrane</keyword>
<proteinExistence type="predicted"/>
<keyword evidence="6" id="KW-1185">Reference proteome</keyword>
<organism evidence="5 6">
    <name type="scientific">Marinicella pacifica</name>
    <dbReference type="NCBI Taxonomy" id="1171543"/>
    <lineage>
        <taxon>Bacteria</taxon>
        <taxon>Pseudomonadati</taxon>
        <taxon>Pseudomonadota</taxon>
        <taxon>Gammaproteobacteria</taxon>
        <taxon>Lysobacterales</taxon>
        <taxon>Marinicellaceae</taxon>
        <taxon>Marinicella</taxon>
    </lineage>
</organism>
<dbReference type="NCBIfam" id="TIGR00254">
    <property type="entry name" value="GGDEF"/>
    <property type="match status" value="1"/>
</dbReference>
<dbReference type="InterPro" id="IPR029787">
    <property type="entry name" value="Nucleotide_cyclase"/>
</dbReference>
<evidence type="ECO:0000256" key="1">
    <source>
        <dbReference type="ARBA" id="ARBA00012528"/>
    </source>
</evidence>
<dbReference type="GO" id="GO:0005886">
    <property type="term" value="C:plasma membrane"/>
    <property type="evidence" value="ECO:0007669"/>
    <property type="project" value="TreeGrafter"/>
</dbReference>
<evidence type="ECO:0000313" key="6">
    <source>
        <dbReference type="Proteomes" id="UP000605253"/>
    </source>
</evidence>
<dbReference type="InterPro" id="IPR050469">
    <property type="entry name" value="Diguanylate_Cyclase"/>
</dbReference>
<dbReference type="Pfam" id="PF00990">
    <property type="entry name" value="GGDEF"/>
    <property type="match status" value="1"/>
</dbReference>
<dbReference type="SMART" id="SM00267">
    <property type="entry name" value="GGDEF"/>
    <property type="match status" value="1"/>
</dbReference>
<comment type="caution">
    <text evidence="5">The sequence shown here is derived from an EMBL/GenBank/DDBJ whole genome shotgun (WGS) entry which is preliminary data.</text>
</comment>
<evidence type="ECO:0000256" key="3">
    <source>
        <dbReference type="SAM" id="Phobius"/>
    </source>
</evidence>
<dbReference type="EC" id="2.7.7.65" evidence="1"/>
<feature type="transmembrane region" description="Helical" evidence="3">
    <location>
        <begin position="397"/>
        <end position="417"/>
    </location>
</feature>
<evidence type="ECO:0000256" key="2">
    <source>
        <dbReference type="ARBA" id="ARBA00034247"/>
    </source>
</evidence>